<dbReference type="PANTHER" id="PTHR43827">
    <property type="entry name" value="2,5-DIKETO-D-GLUCONIC ACID REDUCTASE"/>
    <property type="match status" value="1"/>
</dbReference>
<dbReference type="Pfam" id="PF00248">
    <property type="entry name" value="Aldo_ket_red"/>
    <property type="match status" value="1"/>
</dbReference>
<dbReference type="InterPro" id="IPR020471">
    <property type="entry name" value="AKR"/>
</dbReference>
<sequence>MSKIIKTIEIGKNILMPIMGIGTWEMRDKTVLENVLDTGFAAGYRLIDTGYIYQNEDHIGSILKNLLPKHNIKRSDVFITSKMPMSHHGGKVREAFSTSLSKLQSDHIDLYLVHFPGSSSVKPSDGERLKELRRQTWAQMEKLY</sequence>
<dbReference type="AlphaFoldDB" id="A0A915J586"/>
<evidence type="ECO:0000313" key="5">
    <source>
        <dbReference type="Proteomes" id="UP000887565"/>
    </source>
</evidence>
<organism evidence="5 6">
    <name type="scientific">Romanomermis culicivorax</name>
    <name type="common">Nematode worm</name>
    <dbReference type="NCBI Taxonomy" id="13658"/>
    <lineage>
        <taxon>Eukaryota</taxon>
        <taxon>Metazoa</taxon>
        <taxon>Ecdysozoa</taxon>
        <taxon>Nematoda</taxon>
        <taxon>Enoplea</taxon>
        <taxon>Dorylaimia</taxon>
        <taxon>Mermithida</taxon>
        <taxon>Mermithoidea</taxon>
        <taxon>Mermithidae</taxon>
        <taxon>Romanomermis</taxon>
    </lineage>
</organism>
<dbReference type="InterPro" id="IPR036812">
    <property type="entry name" value="NAD(P)_OxRdtase_dom_sf"/>
</dbReference>
<dbReference type="WBParaSite" id="nRc.2.0.1.t21596-RA">
    <property type="protein sequence ID" value="nRc.2.0.1.t21596-RA"/>
    <property type="gene ID" value="nRc.2.0.1.g21596"/>
</dbReference>
<reference evidence="6" key="1">
    <citation type="submission" date="2022-11" db="UniProtKB">
        <authorList>
            <consortium name="WormBaseParasite"/>
        </authorList>
    </citation>
    <scope>IDENTIFICATION</scope>
</reference>
<dbReference type="Gene3D" id="3.20.20.100">
    <property type="entry name" value="NADP-dependent oxidoreductase domain"/>
    <property type="match status" value="1"/>
</dbReference>
<evidence type="ECO:0000256" key="3">
    <source>
        <dbReference type="ARBA" id="ARBA00023002"/>
    </source>
</evidence>
<proteinExistence type="inferred from homology"/>
<keyword evidence="3" id="KW-0560">Oxidoreductase</keyword>
<name>A0A915J586_ROMCU</name>
<dbReference type="Proteomes" id="UP000887565">
    <property type="component" value="Unplaced"/>
</dbReference>
<evidence type="ECO:0000256" key="1">
    <source>
        <dbReference type="ARBA" id="ARBA00007905"/>
    </source>
</evidence>
<feature type="domain" description="NADP-dependent oxidoreductase" evidence="4">
    <location>
        <begin position="19"/>
        <end position="143"/>
    </location>
</feature>
<dbReference type="PANTHER" id="PTHR43827:SF3">
    <property type="entry name" value="NADP-DEPENDENT OXIDOREDUCTASE DOMAIN-CONTAINING PROTEIN"/>
    <property type="match status" value="1"/>
</dbReference>
<protein>
    <submittedName>
        <fullName evidence="6">NADP-dependent oxidoreductase domain-containing protein</fullName>
    </submittedName>
</protein>
<keyword evidence="5" id="KW-1185">Reference proteome</keyword>
<dbReference type="SUPFAM" id="SSF51430">
    <property type="entry name" value="NAD(P)-linked oxidoreductase"/>
    <property type="match status" value="1"/>
</dbReference>
<evidence type="ECO:0000256" key="2">
    <source>
        <dbReference type="ARBA" id="ARBA00022857"/>
    </source>
</evidence>
<dbReference type="GO" id="GO:0016616">
    <property type="term" value="F:oxidoreductase activity, acting on the CH-OH group of donors, NAD or NADP as acceptor"/>
    <property type="evidence" value="ECO:0007669"/>
    <property type="project" value="UniProtKB-ARBA"/>
</dbReference>
<evidence type="ECO:0000259" key="4">
    <source>
        <dbReference type="Pfam" id="PF00248"/>
    </source>
</evidence>
<keyword evidence="2" id="KW-0521">NADP</keyword>
<dbReference type="PRINTS" id="PR00069">
    <property type="entry name" value="ALDKETRDTASE"/>
</dbReference>
<dbReference type="InterPro" id="IPR023210">
    <property type="entry name" value="NADP_OxRdtase_dom"/>
</dbReference>
<comment type="similarity">
    <text evidence="1">Belongs to the aldo/keto reductase family.</text>
</comment>
<accession>A0A915J586</accession>
<dbReference type="OMA" id="QNEDHIG"/>
<evidence type="ECO:0000313" key="6">
    <source>
        <dbReference type="WBParaSite" id="nRc.2.0.1.t21596-RA"/>
    </source>
</evidence>